<accession>A0ABY8N2J8</accession>
<keyword evidence="2" id="KW-1185">Reference proteome</keyword>
<proteinExistence type="predicted"/>
<dbReference type="EMBL" id="CP092332">
    <property type="protein sequence ID" value="WGK93757.1"/>
    <property type="molecule type" value="Genomic_DNA"/>
</dbReference>
<protein>
    <submittedName>
        <fullName evidence="1">Uncharacterized protein</fullName>
    </submittedName>
</protein>
<organism evidence="1 2">
    <name type="scientific">Flavobacterium keumense</name>
    <dbReference type="NCBI Taxonomy" id="1306518"/>
    <lineage>
        <taxon>Bacteria</taxon>
        <taxon>Pseudomonadati</taxon>
        <taxon>Bacteroidota</taxon>
        <taxon>Flavobacteriia</taxon>
        <taxon>Flavobacteriales</taxon>
        <taxon>Flavobacteriaceae</taxon>
        <taxon>Flavobacterium</taxon>
    </lineage>
</organism>
<reference evidence="1 2" key="1">
    <citation type="submission" date="2022-02" db="EMBL/GenBank/DDBJ databases">
        <authorList>
            <person name="Cha I.-T."/>
            <person name="Lee K.-E."/>
            <person name="Park S.-J."/>
        </authorList>
    </citation>
    <scope>NUCLEOTIDE SEQUENCE [LARGE SCALE GENOMIC DNA]</scope>
    <source>
        <strain evidence="1 2">K3R-10</strain>
    </source>
</reference>
<reference evidence="1 2" key="2">
    <citation type="submission" date="2023-06" db="EMBL/GenBank/DDBJ databases">
        <title>Complete Genome Sequence of Flavobacterium keumense K3R-10.</title>
        <authorList>
            <person name="Jeong H."/>
            <person name="Jhang S.Y."/>
            <person name="Kim J.N."/>
        </authorList>
    </citation>
    <scope>NUCLEOTIDE SEQUENCE [LARGE SCALE GENOMIC DNA]</scope>
    <source>
        <strain evidence="1 2">K3R-10</strain>
    </source>
</reference>
<evidence type="ECO:0000313" key="2">
    <source>
        <dbReference type="Proteomes" id="UP001232117"/>
    </source>
</evidence>
<dbReference type="Proteomes" id="UP001232117">
    <property type="component" value="Chromosome"/>
</dbReference>
<name>A0ABY8N2J8_9FLAO</name>
<evidence type="ECO:0000313" key="1">
    <source>
        <dbReference type="EMBL" id="WGK93757.1"/>
    </source>
</evidence>
<sequence>MKLIPMTDFVLEQKLMLNIQGYEKKFISNVSNYAKFLKRPLELGMFVPVDEEGNVYVDYKAFNYAEGTTCVPYEGLFEIKANEKCKGWKYLNEHQEHKEDQRYYDSISYKKAALEYQKAKENVLFEGFEIKDKGNFYFIEQKRSCLYYRVLKNNSKATIEKLLLFNEVTLTESAIKKLGL</sequence>
<gene>
    <name evidence="1" type="ORF">MG292_06550</name>
</gene>
<dbReference type="RefSeq" id="WP_280157841.1">
    <property type="nucleotide sequence ID" value="NZ_CP092332.1"/>
</dbReference>